<evidence type="ECO:0008006" key="4">
    <source>
        <dbReference type="Google" id="ProtNLM"/>
    </source>
</evidence>
<organism evidence="2 3">
    <name type="scientific">Ramularia collo-cygni</name>
    <dbReference type="NCBI Taxonomy" id="112498"/>
    <lineage>
        <taxon>Eukaryota</taxon>
        <taxon>Fungi</taxon>
        <taxon>Dikarya</taxon>
        <taxon>Ascomycota</taxon>
        <taxon>Pezizomycotina</taxon>
        <taxon>Dothideomycetes</taxon>
        <taxon>Dothideomycetidae</taxon>
        <taxon>Mycosphaerellales</taxon>
        <taxon>Mycosphaerellaceae</taxon>
        <taxon>Ramularia</taxon>
    </lineage>
</organism>
<keyword evidence="1" id="KW-1133">Transmembrane helix</keyword>
<keyword evidence="3" id="KW-1185">Reference proteome</keyword>
<proteinExistence type="predicted"/>
<dbReference type="STRING" id="112498.A0A2D3VDF4"/>
<keyword evidence="1" id="KW-0472">Membrane</keyword>
<evidence type="ECO:0000313" key="2">
    <source>
        <dbReference type="EMBL" id="CZT21826.1"/>
    </source>
</evidence>
<reference evidence="2 3" key="1">
    <citation type="submission" date="2016-03" db="EMBL/GenBank/DDBJ databases">
        <authorList>
            <person name="Ploux O."/>
        </authorList>
    </citation>
    <scope>NUCLEOTIDE SEQUENCE [LARGE SCALE GENOMIC DNA]</scope>
    <source>
        <strain evidence="2 3">URUG2</strain>
    </source>
</reference>
<dbReference type="RefSeq" id="XP_023628715.1">
    <property type="nucleotide sequence ID" value="XM_023772947.1"/>
</dbReference>
<accession>A0A2D3VDF4</accession>
<dbReference type="AlphaFoldDB" id="A0A2D3VDF4"/>
<protein>
    <recommendedName>
        <fullName evidence="4">PSI domain-containing protein</fullName>
    </recommendedName>
</protein>
<evidence type="ECO:0000313" key="3">
    <source>
        <dbReference type="Proteomes" id="UP000225277"/>
    </source>
</evidence>
<dbReference type="OrthoDB" id="5427091at2759"/>
<sequence length="168" mass="18534">MTTLDMIETSSKKAACWRHQDCRSCTHEKHGCGWCPTSEACVPASSLLEPVSNKDICPLSSERFELRTKALGCGCSTTTLLSVIVTVFATIAALILLFGLIEAIAGVNPFLGTGQAAGWEVKVEDNGVRKGRMWRRGGLRKWFASWRSPDLAHHSEQEERTERTRLLG</sequence>
<dbReference type="Proteomes" id="UP000225277">
    <property type="component" value="Unassembled WGS sequence"/>
</dbReference>
<evidence type="ECO:0000256" key="1">
    <source>
        <dbReference type="SAM" id="Phobius"/>
    </source>
</evidence>
<feature type="transmembrane region" description="Helical" evidence="1">
    <location>
        <begin position="80"/>
        <end position="101"/>
    </location>
</feature>
<dbReference type="EMBL" id="FJUY01000012">
    <property type="protein sequence ID" value="CZT21826.1"/>
    <property type="molecule type" value="Genomic_DNA"/>
</dbReference>
<dbReference type="GeneID" id="35602805"/>
<gene>
    <name evidence="2" type="ORF">RCC_07693</name>
</gene>
<name>A0A2D3VDF4_9PEZI</name>
<keyword evidence="1" id="KW-0812">Transmembrane</keyword>